<feature type="region of interest" description="Disordered" evidence="2">
    <location>
        <begin position="198"/>
        <end position="275"/>
    </location>
</feature>
<gene>
    <name evidence="5" type="primary">LOC118416483</name>
</gene>
<accession>A0A9J7MSN6</accession>
<feature type="compositionally biased region" description="Basic and acidic residues" evidence="2">
    <location>
        <begin position="205"/>
        <end position="240"/>
    </location>
</feature>
<organism evidence="4 5">
    <name type="scientific">Branchiostoma floridae</name>
    <name type="common">Florida lancelet</name>
    <name type="synonym">Amphioxus</name>
    <dbReference type="NCBI Taxonomy" id="7739"/>
    <lineage>
        <taxon>Eukaryota</taxon>
        <taxon>Metazoa</taxon>
        <taxon>Chordata</taxon>
        <taxon>Cephalochordata</taxon>
        <taxon>Leptocardii</taxon>
        <taxon>Amphioxiformes</taxon>
        <taxon>Branchiostomatidae</taxon>
        <taxon>Branchiostoma</taxon>
    </lineage>
</organism>
<evidence type="ECO:0000256" key="2">
    <source>
        <dbReference type="SAM" id="MobiDB-lite"/>
    </source>
</evidence>
<feature type="region of interest" description="Disordered" evidence="2">
    <location>
        <begin position="618"/>
        <end position="743"/>
    </location>
</feature>
<evidence type="ECO:0000259" key="3">
    <source>
        <dbReference type="Pfam" id="PF14977"/>
    </source>
</evidence>
<feature type="region of interest" description="Disordered" evidence="2">
    <location>
        <begin position="1146"/>
        <end position="1169"/>
    </location>
</feature>
<feature type="compositionally biased region" description="Basic and acidic residues" evidence="2">
    <location>
        <begin position="620"/>
        <end position="633"/>
    </location>
</feature>
<feature type="compositionally biased region" description="Basic and acidic residues" evidence="2">
    <location>
        <begin position="260"/>
        <end position="272"/>
    </location>
</feature>
<sequence>MTSIASSSAPVQELPPPWRAAGSTFFWQQTSRKSAKRFRKSPDELPQSLRFANFNPRLAAFLTKQDKQKKAEADTEVGTHEETEEGGKKKESLLPAINQTLSLIQESLDRATSNLAQLEQQEQENKLAWDDPQKIQFEESKYAAPTLLVELAKVLYLFEHEETVNLHTDIVWQLCWGFKELCSDVVFTKREWQSNAYRGTSATKKHSEGTIDPTHMDESKSSTSRMDADRETSKDEEGSERRRRRRAGTRSDVISEESVDSPRDDDQDDLRSKVGFAQIKEGRVLSGGGRSRTRAERFKLPAGADRKVSLMSSRASGMFYDTRSQASDVSTALPYSSAHTPAGYMSVLNFSLANKACEEKGWIVHPNERDDPERQTMLEWARQRLLLSIKVSTEQHEKALELGHDKPLVIRYYGDTKREAMLKYKKQPPPSQKPGARVMSPPKIPRMDSPVEQGRLKLMRQLPDGSCSVFYPSGRVAISISPPTKPGQLGLYTNVYADNLQGTMLASFTPSGHGCCYHPNGVPRFVMSPEGGMLMEPDGTISKQWSWPKTGKLPVTVNVQVTELLVLRCTNLSSVALHFACQKETAKFNVGLYAGAVQPKVEEMGYLKTEGPFISQAAKESVKPKKKEKDRLRRGFIKPKSRWARVSATKKERDRKRPSGSNLGGTKDNKDLGRPDSARGSSAKVRQDSDPQATPRGSVVGVRQGSAKDRRDQDRKESVTGRDETSGKQASGSAGNLEEKRVSQQMAELTKILELPGDKDEFFSQAEKDLVRLQRKVKNLIDDWMEHYRIAMHIRSPHLATLSHRPGKQSARRTIQSARPAAKTPLTSLFHQISKDEDGDEEGEKVEERNPPTKHQSFRSPSAPPRHMIQERPLTAASSRPFSSAEALSRKGETDSRVRLDLGSAKEGEPKSQAGSAKTRQQSTSSAGSPMRAPSSLFPKSASHANLSTPERVRTPLREGCPVSLRAEILGEGILACKCSKHKVPLVMDLEFDRLLKEFLPKNQLIIIAVTSTYYTNANPCDSMLERMYIDRNKNRTMPCVQSRSDPFRIFKYDMAVAAERTDYDQPLLLRRHNAVAGMFLMYYSGKLLFCDHIFNGYGNAKKDLVKQILKTKHDAKMGNFLPADFRFCPSRGKAGPRAAWGGEIGGTGIGKSGKPGLPRDARSDRTSSISSVDSREFYVDANRWSQGTARDVVTLSLSKDYYFLREEQLRTANPSTAKLQPVPSVGAGL</sequence>
<dbReference type="GeneID" id="118416483"/>
<evidence type="ECO:0000256" key="1">
    <source>
        <dbReference type="SAM" id="Coils"/>
    </source>
</evidence>
<feature type="region of interest" description="Disordered" evidence="2">
    <location>
        <begin position="425"/>
        <end position="445"/>
    </location>
</feature>
<feature type="region of interest" description="Disordered" evidence="2">
    <location>
        <begin position="801"/>
        <end position="952"/>
    </location>
</feature>
<reference evidence="4" key="1">
    <citation type="journal article" date="2020" name="Nat. Ecol. Evol.">
        <title>Deeply conserved synteny resolves early events in vertebrate evolution.</title>
        <authorList>
            <person name="Simakov O."/>
            <person name="Marletaz F."/>
            <person name="Yue J.X."/>
            <person name="O'Connell B."/>
            <person name="Jenkins J."/>
            <person name="Brandt A."/>
            <person name="Calef R."/>
            <person name="Tung C.H."/>
            <person name="Huang T.K."/>
            <person name="Schmutz J."/>
            <person name="Satoh N."/>
            <person name="Yu J.K."/>
            <person name="Putnam N.H."/>
            <person name="Green R.E."/>
            <person name="Rokhsar D.S."/>
        </authorList>
    </citation>
    <scope>NUCLEOTIDE SEQUENCE [LARGE SCALE GENOMIC DNA]</scope>
    <source>
        <strain evidence="4">S238N-H82</strain>
    </source>
</reference>
<feature type="compositionally biased region" description="Polar residues" evidence="2">
    <location>
        <begin position="913"/>
        <end position="928"/>
    </location>
</feature>
<dbReference type="Pfam" id="PF14977">
    <property type="entry name" value="FAM194"/>
    <property type="match status" value="1"/>
</dbReference>
<dbReference type="RefSeq" id="XP_035677491.1">
    <property type="nucleotide sequence ID" value="XM_035821598.1"/>
</dbReference>
<dbReference type="AlphaFoldDB" id="A0A9J7MSN6"/>
<evidence type="ECO:0000313" key="4">
    <source>
        <dbReference type="Proteomes" id="UP000001554"/>
    </source>
</evidence>
<keyword evidence="4" id="KW-1185">Reference proteome</keyword>
<name>A0A9J7MSN6_BRAFL</name>
<feature type="compositionally biased region" description="Basic and acidic residues" evidence="2">
    <location>
        <begin position="706"/>
        <end position="726"/>
    </location>
</feature>
<feature type="coiled-coil region" evidence="1">
    <location>
        <begin position="101"/>
        <end position="128"/>
    </location>
</feature>
<feature type="region of interest" description="Disordered" evidence="2">
    <location>
        <begin position="65"/>
        <end position="89"/>
    </location>
</feature>
<dbReference type="InterPro" id="IPR029281">
    <property type="entry name" value="FAM194_C"/>
</dbReference>
<dbReference type="PANTHER" id="PTHR23093">
    <property type="entry name" value="SIMILAR TO CHROMOSOME 3 OPEN READING FRAME 20"/>
    <property type="match status" value="1"/>
</dbReference>
<evidence type="ECO:0000313" key="5">
    <source>
        <dbReference type="RefSeq" id="XP_035677491.1"/>
    </source>
</evidence>
<keyword evidence="1" id="KW-0175">Coiled coil</keyword>
<feature type="domain" description="FAM194 C-terminal" evidence="3">
    <location>
        <begin position="457"/>
        <end position="618"/>
    </location>
</feature>
<dbReference type="Proteomes" id="UP000001554">
    <property type="component" value="Chromosome 5"/>
</dbReference>
<reference evidence="5" key="2">
    <citation type="submission" date="2025-08" db="UniProtKB">
        <authorList>
            <consortium name="RefSeq"/>
        </authorList>
    </citation>
    <scope>IDENTIFICATION</scope>
    <source>
        <strain evidence="5">S238N-H82</strain>
        <tissue evidence="5">Testes</tissue>
    </source>
</reference>
<protein>
    <submittedName>
        <fullName evidence="5">Uncharacterized protein LOC118416483 isoform X2</fullName>
    </submittedName>
</protein>
<proteinExistence type="predicted"/>
<feature type="compositionally biased region" description="Basic and acidic residues" evidence="2">
    <location>
        <begin position="888"/>
        <end position="910"/>
    </location>
</feature>
<dbReference type="PANTHER" id="PTHR23093:SF16">
    <property type="entry name" value="FAM194 C-TERMINAL DOMAIN-CONTAINING PROTEIN"/>
    <property type="match status" value="1"/>
</dbReference>
<feature type="compositionally biased region" description="Basic residues" evidence="2">
    <location>
        <begin position="634"/>
        <end position="643"/>
    </location>
</feature>
<feature type="compositionally biased region" description="Basic and acidic residues" evidence="2">
    <location>
        <begin position="667"/>
        <end position="677"/>
    </location>
</feature>